<dbReference type="GO" id="GO:0005524">
    <property type="term" value="F:ATP binding"/>
    <property type="evidence" value="ECO:0007669"/>
    <property type="project" value="UniProtKB-UniRule"/>
</dbReference>
<keyword evidence="4" id="KW-1185">Reference proteome</keyword>
<dbReference type="InterPro" id="IPR011009">
    <property type="entry name" value="Kinase-like_dom_sf"/>
</dbReference>
<keyword evidence="2" id="KW-0472">Membrane</keyword>
<dbReference type="OrthoDB" id="5987081at2759"/>
<protein>
    <submittedName>
        <fullName evidence="3">Uncharacterized protein</fullName>
    </submittedName>
</protein>
<evidence type="ECO:0000256" key="2">
    <source>
        <dbReference type="SAM" id="Phobius"/>
    </source>
</evidence>
<keyword evidence="2" id="KW-1133">Transmembrane helix</keyword>
<dbReference type="EMBL" id="RCHS01004213">
    <property type="protein sequence ID" value="RMX36884.1"/>
    <property type="molecule type" value="Genomic_DNA"/>
</dbReference>
<evidence type="ECO:0000313" key="4">
    <source>
        <dbReference type="Proteomes" id="UP000275408"/>
    </source>
</evidence>
<reference evidence="3 4" key="1">
    <citation type="journal article" date="2018" name="Sci. Rep.">
        <title>Comparative analysis of the Pocillopora damicornis genome highlights role of immune system in coral evolution.</title>
        <authorList>
            <person name="Cunning R."/>
            <person name="Bay R.A."/>
            <person name="Gillette P."/>
            <person name="Baker A.C."/>
            <person name="Traylor-Knowles N."/>
        </authorList>
    </citation>
    <scope>NUCLEOTIDE SEQUENCE [LARGE SCALE GENOMIC DNA]</scope>
    <source>
        <strain evidence="3">RSMAS</strain>
        <tissue evidence="3">Whole animal</tissue>
    </source>
</reference>
<dbReference type="InterPro" id="IPR017441">
    <property type="entry name" value="Protein_kinase_ATP_BS"/>
</dbReference>
<sequence length="161" mass="18022">PEECNCRCNDVMLKAIIGVLAFIIFLLIIYIIWLHWRGKNNLFSMSYEDDRGVYDNGIGLDDIELSQPDSKMDAQPPAEYMDLIEAGKNGRKAESAGPVPDYAHLHPSTRSWEVLRHHVTIEKEIGKGAFGQVAKGTAVGLRGMRETTAVAIKMLKCELIY</sequence>
<feature type="transmembrane region" description="Helical" evidence="2">
    <location>
        <begin position="15"/>
        <end position="36"/>
    </location>
</feature>
<feature type="binding site" evidence="1">
    <location>
        <position position="153"/>
    </location>
    <ligand>
        <name>ATP</name>
        <dbReference type="ChEBI" id="CHEBI:30616"/>
    </ligand>
</feature>
<gene>
    <name evidence="3" type="ORF">pdam_00001043</name>
</gene>
<feature type="non-terminal residue" evidence="3">
    <location>
        <position position="1"/>
    </location>
</feature>
<organism evidence="3 4">
    <name type="scientific">Pocillopora damicornis</name>
    <name type="common">Cauliflower coral</name>
    <name type="synonym">Millepora damicornis</name>
    <dbReference type="NCBI Taxonomy" id="46731"/>
    <lineage>
        <taxon>Eukaryota</taxon>
        <taxon>Metazoa</taxon>
        <taxon>Cnidaria</taxon>
        <taxon>Anthozoa</taxon>
        <taxon>Hexacorallia</taxon>
        <taxon>Scleractinia</taxon>
        <taxon>Astrocoeniina</taxon>
        <taxon>Pocilloporidae</taxon>
        <taxon>Pocillopora</taxon>
    </lineage>
</organism>
<dbReference type="PROSITE" id="PS00107">
    <property type="entry name" value="PROTEIN_KINASE_ATP"/>
    <property type="match status" value="1"/>
</dbReference>
<keyword evidence="1" id="KW-0067">ATP-binding</keyword>
<keyword evidence="1" id="KW-0547">Nucleotide-binding</keyword>
<accession>A0A3M6T6G8</accession>
<keyword evidence="2" id="KW-0812">Transmembrane</keyword>
<comment type="caution">
    <text evidence="3">The sequence shown here is derived from an EMBL/GenBank/DDBJ whole genome shotgun (WGS) entry which is preliminary data.</text>
</comment>
<dbReference type="SUPFAM" id="SSF56112">
    <property type="entry name" value="Protein kinase-like (PK-like)"/>
    <property type="match status" value="1"/>
</dbReference>
<dbReference type="Gene3D" id="3.30.200.20">
    <property type="entry name" value="Phosphorylase Kinase, domain 1"/>
    <property type="match status" value="1"/>
</dbReference>
<dbReference type="AlphaFoldDB" id="A0A3M6T6G8"/>
<evidence type="ECO:0000313" key="3">
    <source>
        <dbReference type="EMBL" id="RMX36884.1"/>
    </source>
</evidence>
<evidence type="ECO:0000256" key="1">
    <source>
        <dbReference type="PROSITE-ProRule" id="PRU10141"/>
    </source>
</evidence>
<proteinExistence type="predicted"/>
<name>A0A3M6T6G8_POCDA</name>
<dbReference type="Proteomes" id="UP000275408">
    <property type="component" value="Unassembled WGS sequence"/>
</dbReference>